<dbReference type="AlphaFoldDB" id="A0A9E7HNQ6"/>
<protein>
    <submittedName>
        <fullName evidence="1">Uncharacterized protein</fullName>
    </submittedName>
</protein>
<proteinExistence type="predicted"/>
<sequence>MCLHFRINSTRTRCSNYASTPRSNGSQSLRLSPCYNRLSLSSCNARLTVFRPKVDEISLLIVTTTTNPFVRSIPLFISSVLIYI</sequence>
<accession>A0A9E7HNQ6</accession>
<organism evidence="1 2">
    <name type="scientific">Musa troglodytarum</name>
    <name type="common">fe'i banana</name>
    <dbReference type="NCBI Taxonomy" id="320322"/>
    <lineage>
        <taxon>Eukaryota</taxon>
        <taxon>Viridiplantae</taxon>
        <taxon>Streptophyta</taxon>
        <taxon>Embryophyta</taxon>
        <taxon>Tracheophyta</taxon>
        <taxon>Spermatophyta</taxon>
        <taxon>Magnoliopsida</taxon>
        <taxon>Liliopsida</taxon>
        <taxon>Zingiberales</taxon>
        <taxon>Musaceae</taxon>
        <taxon>Musa</taxon>
    </lineage>
</organism>
<dbReference type="Proteomes" id="UP001055439">
    <property type="component" value="Chromosome 8"/>
</dbReference>
<name>A0A9E7HNQ6_9LILI</name>
<evidence type="ECO:0000313" key="2">
    <source>
        <dbReference type="Proteomes" id="UP001055439"/>
    </source>
</evidence>
<reference evidence="1" key="1">
    <citation type="submission" date="2022-05" db="EMBL/GenBank/DDBJ databases">
        <title>The Musa troglodytarum L. genome provides insights into the mechanism of non-climacteric behaviour and enrichment of carotenoids.</title>
        <authorList>
            <person name="Wang J."/>
        </authorList>
    </citation>
    <scope>NUCLEOTIDE SEQUENCE</scope>
    <source>
        <tissue evidence="1">Leaf</tissue>
    </source>
</reference>
<gene>
    <name evidence="1" type="ORF">MUK42_18178</name>
</gene>
<evidence type="ECO:0000313" key="1">
    <source>
        <dbReference type="EMBL" id="URE37859.1"/>
    </source>
</evidence>
<keyword evidence="2" id="KW-1185">Reference proteome</keyword>
<dbReference type="EMBL" id="CP097510">
    <property type="protein sequence ID" value="URE37859.1"/>
    <property type="molecule type" value="Genomic_DNA"/>
</dbReference>